<evidence type="ECO:0000313" key="7">
    <source>
        <dbReference type="EMBL" id="MCP1675940.1"/>
    </source>
</evidence>
<evidence type="ECO:0000256" key="1">
    <source>
        <dbReference type="ARBA" id="ARBA00001946"/>
    </source>
</evidence>
<comment type="caution">
    <text evidence="7">The sequence shown here is derived from an EMBL/GenBank/DDBJ whole genome shotgun (WGS) entry which is preliminary data.</text>
</comment>
<dbReference type="EC" id="3.6.1.55" evidence="7"/>
<feature type="region of interest" description="Disordered" evidence="5">
    <location>
        <begin position="1"/>
        <end position="28"/>
    </location>
</feature>
<dbReference type="InterPro" id="IPR020476">
    <property type="entry name" value="Nudix_hydrolase"/>
</dbReference>
<comment type="cofactor">
    <cofactor evidence="1">
        <name>Mg(2+)</name>
        <dbReference type="ChEBI" id="CHEBI:18420"/>
    </cofactor>
</comment>
<dbReference type="PROSITE" id="PS00893">
    <property type="entry name" value="NUDIX_BOX"/>
    <property type="match status" value="1"/>
</dbReference>
<dbReference type="InterPro" id="IPR000086">
    <property type="entry name" value="NUDIX_hydrolase_dom"/>
</dbReference>
<name>A0AAE3G4Y3_9GAMM</name>
<dbReference type="SUPFAM" id="SSF55811">
    <property type="entry name" value="Nudix"/>
    <property type="match status" value="1"/>
</dbReference>
<evidence type="ECO:0000256" key="5">
    <source>
        <dbReference type="SAM" id="MobiDB-lite"/>
    </source>
</evidence>
<dbReference type="InterPro" id="IPR015797">
    <property type="entry name" value="NUDIX_hydrolase-like_dom_sf"/>
</dbReference>
<dbReference type="Proteomes" id="UP001205843">
    <property type="component" value="Unassembled WGS sequence"/>
</dbReference>
<sequence>MNIPPQEGLFVDHHGRLHRPPSEEPPRQRRGIHVALLHEDHLLLVQPPEADWLEMPGGGLEEGESPAEALSRELSEEAGVRLPASVLRPSAELRLTSRYYSSNNQAYWLYDQIFYLIRLADPPPVGTPLEAGHVRLWTPLEKLSGVTLHHVHRLGLEGLLEQTCASRRS</sequence>
<evidence type="ECO:0000313" key="8">
    <source>
        <dbReference type="Proteomes" id="UP001205843"/>
    </source>
</evidence>
<evidence type="ECO:0000256" key="3">
    <source>
        <dbReference type="ARBA" id="ARBA00022842"/>
    </source>
</evidence>
<dbReference type="EMBL" id="JALJXV010000007">
    <property type="protein sequence ID" value="MCP1675940.1"/>
    <property type="molecule type" value="Genomic_DNA"/>
</dbReference>
<evidence type="ECO:0000256" key="4">
    <source>
        <dbReference type="RuleBase" id="RU003476"/>
    </source>
</evidence>
<feature type="compositionally biased region" description="Basic and acidic residues" evidence="5">
    <location>
        <begin position="10"/>
        <end position="27"/>
    </location>
</feature>
<evidence type="ECO:0000256" key="2">
    <source>
        <dbReference type="ARBA" id="ARBA00022801"/>
    </source>
</evidence>
<comment type="similarity">
    <text evidence="4">Belongs to the Nudix hydrolase family.</text>
</comment>
<keyword evidence="8" id="KW-1185">Reference proteome</keyword>
<dbReference type="AlphaFoldDB" id="A0AAE3G4Y3"/>
<keyword evidence="3" id="KW-0460">Magnesium</keyword>
<dbReference type="Pfam" id="PF00293">
    <property type="entry name" value="NUDIX"/>
    <property type="match status" value="1"/>
</dbReference>
<accession>A0AAE3G4Y3</accession>
<reference evidence="7" key="1">
    <citation type="submission" date="2022-03" db="EMBL/GenBank/DDBJ databases">
        <title>Genomic Encyclopedia of Type Strains, Phase III (KMG-III): the genomes of soil and plant-associated and newly described type strains.</title>
        <authorList>
            <person name="Whitman W."/>
        </authorList>
    </citation>
    <scope>NUCLEOTIDE SEQUENCE</scope>
    <source>
        <strain evidence="7">ANL 6-2</strain>
    </source>
</reference>
<gene>
    <name evidence="7" type="ORF">J2T57_003095</name>
</gene>
<feature type="domain" description="Nudix hydrolase" evidence="6">
    <location>
        <begin position="27"/>
        <end position="160"/>
    </location>
</feature>
<dbReference type="RefSeq" id="WP_253480286.1">
    <property type="nucleotide sequence ID" value="NZ_JALJXV010000007.1"/>
</dbReference>
<proteinExistence type="inferred from homology"/>
<dbReference type="PRINTS" id="PR00502">
    <property type="entry name" value="NUDIXFAMILY"/>
</dbReference>
<protein>
    <submittedName>
        <fullName evidence="7">8-oxo-dGTP diphosphatase</fullName>
        <ecNumber evidence="7">3.6.1.55</ecNumber>
    </submittedName>
</protein>
<evidence type="ECO:0000259" key="6">
    <source>
        <dbReference type="PROSITE" id="PS51462"/>
    </source>
</evidence>
<keyword evidence="2 4" id="KW-0378">Hydrolase</keyword>
<dbReference type="GO" id="GO:0035539">
    <property type="term" value="F:8-oxo-7,8-dihydrodeoxyguanosine triphosphate pyrophosphatase activity"/>
    <property type="evidence" value="ECO:0007669"/>
    <property type="project" value="UniProtKB-EC"/>
</dbReference>
<dbReference type="PROSITE" id="PS51462">
    <property type="entry name" value="NUDIX"/>
    <property type="match status" value="1"/>
</dbReference>
<dbReference type="Gene3D" id="3.90.79.10">
    <property type="entry name" value="Nucleoside Triphosphate Pyrophosphohydrolase"/>
    <property type="match status" value="1"/>
</dbReference>
<organism evidence="7 8">
    <name type="scientific">Natronocella acetinitrilica</name>
    <dbReference type="NCBI Taxonomy" id="414046"/>
    <lineage>
        <taxon>Bacteria</taxon>
        <taxon>Pseudomonadati</taxon>
        <taxon>Pseudomonadota</taxon>
        <taxon>Gammaproteobacteria</taxon>
        <taxon>Chromatiales</taxon>
        <taxon>Ectothiorhodospiraceae</taxon>
        <taxon>Natronocella</taxon>
    </lineage>
</organism>
<dbReference type="InterPro" id="IPR020084">
    <property type="entry name" value="NUDIX_hydrolase_CS"/>
</dbReference>
<dbReference type="PANTHER" id="PTHR43046:SF12">
    <property type="entry name" value="GDP-MANNOSE MANNOSYL HYDROLASE"/>
    <property type="match status" value="1"/>
</dbReference>
<dbReference type="PANTHER" id="PTHR43046">
    <property type="entry name" value="GDP-MANNOSE MANNOSYL HYDROLASE"/>
    <property type="match status" value="1"/>
</dbReference>